<dbReference type="Proteomes" id="UP000535415">
    <property type="component" value="Unassembled WGS sequence"/>
</dbReference>
<keyword evidence="2" id="KW-1185">Reference proteome</keyword>
<name>A0A7W9EZJ8_9RHOB</name>
<protein>
    <recommendedName>
        <fullName evidence="3">DKNYY family protein</fullName>
    </recommendedName>
</protein>
<dbReference type="RefSeq" id="WP_183531005.1">
    <property type="nucleotide sequence ID" value="NZ_JACIJM010000016.1"/>
</dbReference>
<evidence type="ECO:0008006" key="3">
    <source>
        <dbReference type="Google" id="ProtNLM"/>
    </source>
</evidence>
<proteinExistence type="predicted"/>
<dbReference type="InterPro" id="IPR027375">
    <property type="entry name" value="DKNYY"/>
</dbReference>
<reference evidence="1 2" key="1">
    <citation type="submission" date="2020-08" db="EMBL/GenBank/DDBJ databases">
        <title>Genomic Encyclopedia of Type Strains, Phase IV (KMG-IV): sequencing the most valuable type-strain genomes for metagenomic binning, comparative biology and taxonomic classification.</title>
        <authorList>
            <person name="Goeker M."/>
        </authorList>
    </citation>
    <scope>NUCLEOTIDE SEQUENCE [LARGE SCALE GENOMIC DNA]</scope>
    <source>
        <strain evidence="1 2">DSM 101064</strain>
    </source>
</reference>
<evidence type="ECO:0000313" key="1">
    <source>
        <dbReference type="EMBL" id="MBB5723892.1"/>
    </source>
</evidence>
<gene>
    <name evidence="1" type="ORF">FHS72_003539</name>
</gene>
<organism evidence="1 2">
    <name type="scientific">Yoonia ponticola</name>
    <dbReference type="NCBI Taxonomy" id="1524255"/>
    <lineage>
        <taxon>Bacteria</taxon>
        <taxon>Pseudomonadati</taxon>
        <taxon>Pseudomonadota</taxon>
        <taxon>Alphaproteobacteria</taxon>
        <taxon>Rhodobacterales</taxon>
        <taxon>Paracoccaceae</taxon>
        <taxon>Yoonia</taxon>
    </lineage>
</organism>
<dbReference type="AlphaFoldDB" id="A0A7W9EZJ8"/>
<sequence>MNLTDAFPIPYAHWYAARLYIEAGVATGDVLGRLCITQADWDACQERYRQLHFADTGWVAYAFERAGLSAPEDDRNLYQLLTGSPAPALFSMREALAAIRRRVEADPKIGPFAGVGWVAEYLCERHFPTIRYIYNGAQVCADGKPLQTKTGKVIDGIDPTGFRKLGERWFTDGKRVYGQGETPMTRHWFVMRSADPLTFRVLNERYGADKDAGYYITNLRLTGGDPESFEVIAYPYGTPPKLHVSQSHYAKDSHKVYGYGVEIDGADASSFVPLGVEGKYFADKVRIYWERSPIQGADRATFTCAIEVGQYCAFDKDRVYYGGKVMSAATERADWEAYFKERPEIATTWWHEQAEAGDRKPIGGPFFSDGQRLWVRPQNTRREDWVSLDYIDHDGFEHVVDVFGIDRSGLRYVETRLEMYERPAVKGADPASFERLGDGWYRCAKQAYFMNLTDPREYHRLVVVKADMDSFRMLGSVYAMDAKGLIVEGVRKRDIDAAAVKPIGGMFARLGDTVLFRGKVVKKTGGLDLTTARSPTPRLLVDDAGHMLLGSRYRKPVAGMNAAALRFITPYFATDDRQLYVLTDDSLMHCEGAEVSALKIEDDRHVRDTTTRFAFGGRGLEREAIG</sequence>
<evidence type="ECO:0000313" key="2">
    <source>
        <dbReference type="Proteomes" id="UP000535415"/>
    </source>
</evidence>
<dbReference type="EMBL" id="JACIJM010000016">
    <property type="protein sequence ID" value="MBB5723892.1"/>
    <property type="molecule type" value="Genomic_DNA"/>
</dbReference>
<accession>A0A7W9EZJ8</accession>
<comment type="caution">
    <text evidence="1">The sequence shown here is derived from an EMBL/GenBank/DDBJ whole genome shotgun (WGS) entry which is preliminary data.</text>
</comment>
<dbReference type="Pfam" id="PF13644">
    <property type="entry name" value="DKNYY"/>
    <property type="match status" value="1"/>
</dbReference>